<feature type="compositionally biased region" description="Basic residues" evidence="1">
    <location>
        <begin position="1"/>
        <end position="11"/>
    </location>
</feature>
<feature type="region of interest" description="Disordered" evidence="1">
    <location>
        <begin position="1"/>
        <end position="124"/>
    </location>
</feature>
<evidence type="ECO:0000256" key="1">
    <source>
        <dbReference type="SAM" id="MobiDB-lite"/>
    </source>
</evidence>
<organism evidence="2 3">
    <name type="scientific">Tanacetum coccineum</name>
    <dbReference type="NCBI Taxonomy" id="301880"/>
    <lineage>
        <taxon>Eukaryota</taxon>
        <taxon>Viridiplantae</taxon>
        <taxon>Streptophyta</taxon>
        <taxon>Embryophyta</taxon>
        <taxon>Tracheophyta</taxon>
        <taxon>Spermatophyta</taxon>
        <taxon>Magnoliopsida</taxon>
        <taxon>eudicotyledons</taxon>
        <taxon>Gunneridae</taxon>
        <taxon>Pentapetalae</taxon>
        <taxon>asterids</taxon>
        <taxon>campanulids</taxon>
        <taxon>Asterales</taxon>
        <taxon>Asteraceae</taxon>
        <taxon>Asteroideae</taxon>
        <taxon>Anthemideae</taxon>
        <taxon>Anthemidinae</taxon>
        <taxon>Tanacetum</taxon>
    </lineage>
</organism>
<feature type="region of interest" description="Disordered" evidence="1">
    <location>
        <begin position="138"/>
        <end position="166"/>
    </location>
</feature>
<comment type="caution">
    <text evidence="2">The sequence shown here is derived from an EMBL/GenBank/DDBJ whole genome shotgun (WGS) entry which is preliminary data.</text>
</comment>
<dbReference type="PANTHER" id="PTHR37218:SF2">
    <property type="entry name" value="COILED-COIL PROTEIN"/>
    <property type="match status" value="1"/>
</dbReference>
<accession>A0ABQ5G153</accession>
<sequence length="257" mass="28815">MGGKGKKRREKNYKEAHGVGKNRLPPPPVKSSLDVMPSKLRKLMSFTQQHQQASGKLSMDGEENKKVGSGGQGGSGGGHLNENKLSRKEKSDSVASEPKIQGAQNEQDLTTDKKKKKRKRKQVDDLRFAAELGVVVSKRKERKKELLKERKKKHKKGGKEDHLNFPGHEEIKFGEVVQAPPKLVNVPKGILAQWYVSGSTTKRCGFKSRKRHKFASSINASQERIRLRAIEAYREQKKWASRPGLNIPTADLTPPEL</sequence>
<reference evidence="2" key="2">
    <citation type="submission" date="2022-01" db="EMBL/GenBank/DDBJ databases">
        <authorList>
            <person name="Yamashiro T."/>
            <person name="Shiraishi A."/>
            <person name="Satake H."/>
            <person name="Nakayama K."/>
        </authorList>
    </citation>
    <scope>NUCLEOTIDE SEQUENCE</scope>
</reference>
<proteinExistence type="predicted"/>
<gene>
    <name evidence="2" type="ORF">Tco_1028465</name>
</gene>
<protein>
    <submittedName>
        <fullName evidence="2">Uncharacterized protein</fullName>
    </submittedName>
</protein>
<keyword evidence="3" id="KW-1185">Reference proteome</keyword>
<evidence type="ECO:0000313" key="3">
    <source>
        <dbReference type="Proteomes" id="UP001151760"/>
    </source>
</evidence>
<feature type="compositionally biased region" description="Polar residues" evidence="1">
    <location>
        <begin position="45"/>
        <end position="55"/>
    </location>
</feature>
<feature type="compositionally biased region" description="Gly residues" evidence="1">
    <location>
        <begin position="68"/>
        <end position="79"/>
    </location>
</feature>
<evidence type="ECO:0000313" key="2">
    <source>
        <dbReference type="EMBL" id="GJT69179.1"/>
    </source>
</evidence>
<reference evidence="2" key="1">
    <citation type="journal article" date="2022" name="Int. J. Mol. Sci.">
        <title>Draft Genome of Tanacetum Coccineum: Genomic Comparison of Closely Related Tanacetum-Family Plants.</title>
        <authorList>
            <person name="Yamashiro T."/>
            <person name="Shiraishi A."/>
            <person name="Nakayama K."/>
            <person name="Satake H."/>
        </authorList>
    </citation>
    <scope>NUCLEOTIDE SEQUENCE</scope>
</reference>
<dbReference type="PANTHER" id="PTHR37218">
    <property type="entry name" value="COILED-COIL PROTEIN"/>
    <property type="match status" value="1"/>
</dbReference>
<dbReference type="EMBL" id="BQNB010017965">
    <property type="protein sequence ID" value="GJT69179.1"/>
    <property type="molecule type" value="Genomic_DNA"/>
</dbReference>
<dbReference type="Proteomes" id="UP001151760">
    <property type="component" value="Unassembled WGS sequence"/>
</dbReference>
<feature type="compositionally biased region" description="Basic and acidic residues" evidence="1">
    <location>
        <begin position="81"/>
        <end position="92"/>
    </location>
</feature>
<name>A0ABQ5G153_9ASTR</name>